<evidence type="ECO:0000313" key="19">
    <source>
        <dbReference type="Proteomes" id="UP000264753"/>
    </source>
</evidence>
<evidence type="ECO:0000256" key="10">
    <source>
        <dbReference type="ARBA" id="ARBA00022840"/>
    </source>
</evidence>
<evidence type="ECO:0000256" key="12">
    <source>
        <dbReference type="ARBA" id="ARBA00048366"/>
    </source>
</evidence>
<dbReference type="PANTHER" id="PTHR17490:SF16">
    <property type="entry name" value="THREONYLCARBAMOYL-AMP SYNTHASE"/>
    <property type="match status" value="1"/>
</dbReference>
<evidence type="ECO:0000256" key="1">
    <source>
        <dbReference type="ARBA" id="ARBA00004496"/>
    </source>
</evidence>
<dbReference type="InterPro" id="IPR006070">
    <property type="entry name" value="Sua5-like_dom"/>
</dbReference>
<evidence type="ECO:0000256" key="5">
    <source>
        <dbReference type="ARBA" id="ARBA00022490"/>
    </source>
</evidence>
<evidence type="ECO:0000256" key="13">
    <source>
        <dbReference type="PIRNR" id="PIRNR004930"/>
    </source>
</evidence>
<sequence length="331" mass="34428">MCPALTIRPYSEGALSQAAGKLRAGELVAFPTETVYGLGADATNADAVAGIYAAKQRPSFNPLISHFPDRDAAAAHATFDARADKLAAAFWPGALTLVLPKRSDSTVCELTTAGLPSIAVRVPAHPMARELLRAVGRPVAAPSANRSGRISPTTAGHVAHSLGNAIGMILDGGPCGVGLESTVIDLTTDRVVMLRPGGITKEQIAEVLGTEVIMAETDDSAPKSPGMLTSHYAPGLPVRLDAIAPDRATYGHEILLGFGDCVTKGFDAVLWLSKSGNDVEAAANLFARLHEADQKRFDGIAIAPIPDTGLGLAINDRMKRASAPRAPHPSP</sequence>
<dbReference type="SUPFAM" id="SSF55821">
    <property type="entry name" value="YrdC/RibB"/>
    <property type="match status" value="1"/>
</dbReference>
<keyword evidence="7 13" id="KW-0819">tRNA processing</keyword>
<name>A0A358HN53_9PROT</name>
<feature type="binding site" evidence="14">
    <location>
        <position position="232"/>
    </location>
    <ligand>
        <name>ATP</name>
        <dbReference type="ChEBI" id="CHEBI:30616"/>
    </ligand>
</feature>
<feature type="binding site" evidence="14">
    <location>
        <position position="61"/>
    </location>
    <ligand>
        <name>ATP</name>
        <dbReference type="ChEBI" id="CHEBI:30616"/>
    </ligand>
</feature>
<feature type="binding site" evidence="14">
    <location>
        <position position="143"/>
    </location>
    <ligand>
        <name>ATP</name>
        <dbReference type="ChEBI" id="CHEBI:30616"/>
    </ligand>
</feature>
<evidence type="ECO:0000313" key="17">
    <source>
        <dbReference type="EMBL" id="HCW65798.1"/>
    </source>
</evidence>
<proteinExistence type="inferred from homology"/>
<dbReference type="Gene3D" id="3.40.50.11030">
    <property type="entry name" value="Threonylcarbamoyl-AMP synthase, C-terminal domain"/>
    <property type="match status" value="1"/>
</dbReference>
<dbReference type="Pfam" id="PF01300">
    <property type="entry name" value="Sua5_yciO_yrdC"/>
    <property type="match status" value="1"/>
</dbReference>
<dbReference type="Proteomes" id="UP000264179">
    <property type="component" value="Unassembled WGS sequence"/>
</dbReference>
<feature type="binding site" evidence="14">
    <location>
        <position position="141"/>
    </location>
    <ligand>
        <name>L-threonine</name>
        <dbReference type="ChEBI" id="CHEBI:57926"/>
    </ligand>
</feature>
<feature type="domain" description="YrdC-like" evidence="15">
    <location>
        <begin position="12"/>
        <end position="199"/>
    </location>
</feature>
<evidence type="ECO:0000259" key="15">
    <source>
        <dbReference type="PROSITE" id="PS51163"/>
    </source>
</evidence>
<dbReference type="GO" id="GO:0000049">
    <property type="term" value="F:tRNA binding"/>
    <property type="evidence" value="ECO:0007669"/>
    <property type="project" value="TreeGrafter"/>
</dbReference>
<dbReference type="EC" id="2.7.7.87" evidence="3 13"/>
<dbReference type="PIRSF" id="PIRSF004930">
    <property type="entry name" value="Tln_factor_SUA5"/>
    <property type="match status" value="1"/>
</dbReference>
<evidence type="ECO:0000256" key="9">
    <source>
        <dbReference type="ARBA" id="ARBA00022741"/>
    </source>
</evidence>
<feature type="binding site" evidence="14">
    <location>
        <position position="181"/>
    </location>
    <ligand>
        <name>L-threonine</name>
        <dbReference type="ChEBI" id="CHEBI:57926"/>
    </ligand>
</feature>
<comment type="subcellular location">
    <subcellularLocation>
        <location evidence="1 13">Cytoplasm</location>
    </subcellularLocation>
</comment>
<evidence type="ECO:0000256" key="14">
    <source>
        <dbReference type="PIRSR" id="PIRSR004930-1"/>
    </source>
</evidence>
<dbReference type="InterPro" id="IPR017945">
    <property type="entry name" value="DHBP_synth_RibB-like_a/b_dom"/>
</dbReference>
<dbReference type="GO" id="GO:0061710">
    <property type="term" value="F:L-threonylcarbamoyladenylate synthase"/>
    <property type="evidence" value="ECO:0007669"/>
    <property type="project" value="UniProtKB-EC"/>
</dbReference>
<feature type="binding site" evidence="14">
    <location>
        <position position="34"/>
    </location>
    <ligand>
        <name>L-threonine</name>
        <dbReference type="ChEBI" id="CHEBI:57926"/>
    </ligand>
</feature>
<comment type="caution">
    <text evidence="16">The sequence shown here is derived from an EMBL/GenBank/DDBJ whole genome shotgun (WGS) entry which is preliminary data.</text>
</comment>
<dbReference type="NCBIfam" id="TIGR00057">
    <property type="entry name" value="L-threonylcarbamoyladenylate synthase"/>
    <property type="match status" value="1"/>
</dbReference>
<dbReference type="InterPro" id="IPR050156">
    <property type="entry name" value="TC-AMP_synthase_SUA5"/>
</dbReference>
<dbReference type="Gene3D" id="3.90.870.10">
    <property type="entry name" value="DHBP synthase"/>
    <property type="match status" value="1"/>
</dbReference>
<dbReference type="STRING" id="168935.AUP42_02120"/>
<evidence type="ECO:0000256" key="4">
    <source>
        <dbReference type="ARBA" id="ARBA00015492"/>
    </source>
</evidence>
<dbReference type="Pfam" id="PF03481">
    <property type="entry name" value="Sua5_C"/>
    <property type="match status" value="1"/>
</dbReference>
<dbReference type="PROSITE" id="PS51163">
    <property type="entry name" value="YRDC"/>
    <property type="match status" value="1"/>
</dbReference>
<feature type="binding site" evidence="14">
    <location>
        <position position="195"/>
    </location>
    <ligand>
        <name>ATP</name>
        <dbReference type="ChEBI" id="CHEBI:30616"/>
    </ligand>
</feature>
<feature type="binding site" evidence="14">
    <location>
        <position position="121"/>
    </location>
    <ligand>
        <name>L-threonine</name>
        <dbReference type="ChEBI" id="CHEBI:57926"/>
    </ligand>
</feature>
<feature type="binding site" evidence="14">
    <location>
        <position position="151"/>
    </location>
    <ligand>
        <name>ATP</name>
        <dbReference type="ChEBI" id="CHEBI:30616"/>
    </ligand>
</feature>
<evidence type="ECO:0000313" key="16">
    <source>
        <dbReference type="EMBL" id="HBU96601.1"/>
    </source>
</evidence>
<dbReference type="InterPro" id="IPR005145">
    <property type="entry name" value="Sua5_C"/>
</dbReference>
<evidence type="ECO:0000313" key="18">
    <source>
        <dbReference type="Proteomes" id="UP000264179"/>
    </source>
</evidence>
<reference evidence="18 19" key="1">
    <citation type="journal article" date="2018" name="Nat. Biotechnol.">
        <title>A standardized bacterial taxonomy based on genome phylogeny substantially revises the tree of life.</title>
        <authorList>
            <person name="Parks D.H."/>
            <person name="Chuvochina M."/>
            <person name="Waite D.W."/>
            <person name="Rinke C."/>
            <person name="Skarshewski A."/>
            <person name="Chaumeil P.A."/>
            <person name="Hugenholtz P."/>
        </authorList>
    </citation>
    <scope>NUCLEOTIDE SEQUENCE [LARGE SCALE GENOMIC DNA]</scope>
    <source>
        <strain evidence="16">UBA8707</strain>
        <strain evidence="17">UBA9881</strain>
    </source>
</reference>
<organism evidence="16 19">
    <name type="scientific">Thalassospira lucentensis</name>
    <dbReference type="NCBI Taxonomy" id="168935"/>
    <lineage>
        <taxon>Bacteria</taxon>
        <taxon>Pseudomonadati</taxon>
        <taxon>Pseudomonadota</taxon>
        <taxon>Alphaproteobacteria</taxon>
        <taxon>Rhodospirillales</taxon>
        <taxon>Thalassospiraceae</taxon>
        <taxon>Thalassospira</taxon>
    </lineage>
</organism>
<dbReference type="Proteomes" id="UP000264753">
    <property type="component" value="Unassembled WGS sequence"/>
</dbReference>
<evidence type="ECO:0000256" key="6">
    <source>
        <dbReference type="ARBA" id="ARBA00022679"/>
    </source>
</evidence>
<evidence type="ECO:0000256" key="3">
    <source>
        <dbReference type="ARBA" id="ARBA00012584"/>
    </source>
</evidence>
<feature type="binding site" evidence="14">
    <location>
        <position position="66"/>
    </location>
    <ligand>
        <name>L-threonine</name>
        <dbReference type="ChEBI" id="CHEBI:57926"/>
    </ligand>
</feature>
<comment type="catalytic activity">
    <reaction evidence="12 13">
        <text>L-threonine + hydrogencarbonate + ATP = L-threonylcarbamoyladenylate + diphosphate + H2O</text>
        <dbReference type="Rhea" id="RHEA:36407"/>
        <dbReference type="ChEBI" id="CHEBI:15377"/>
        <dbReference type="ChEBI" id="CHEBI:17544"/>
        <dbReference type="ChEBI" id="CHEBI:30616"/>
        <dbReference type="ChEBI" id="CHEBI:33019"/>
        <dbReference type="ChEBI" id="CHEBI:57926"/>
        <dbReference type="ChEBI" id="CHEBI:73682"/>
        <dbReference type="EC" id="2.7.7.87"/>
    </reaction>
</comment>
<dbReference type="InterPro" id="IPR038385">
    <property type="entry name" value="Sua5/YwlC_C"/>
</dbReference>
<dbReference type="AlphaFoldDB" id="A0A358HN53"/>
<dbReference type="InterPro" id="IPR010923">
    <property type="entry name" value="T(6)A37_SUA5"/>
</dbReference>
<evidence type="ECO:0000256" key="7">
    <source>
        <dbReference type="ARBA" id="ARBA00022694"/>
    </source>
</evidence>
<feature type="binding site" evidence="14">
    <location>
        <position position="57"/>
    </location>
    <ligand>
        <name>ATP</name>
        <dbReference type="ChEBI" id="CHEBI:30616"/>
    </ligand>
</feature>
<dbReference type="RefSeq" id="WP_276650970.1">
    <property type="nucleotide sequence ID" value="NZ_DOOG01000017.1"/>
</dbReference>
<evidence type="ECO:0000256" key="11">
    <source>
        <dbReference type="ARBA" id="ARBA00029774"/>
    </source>
</evidence>
<evidence type="ECO:0000256" key="2">
    <source>
        <dbReference type="ARBA" id="ARBA00007663"/>
    </source>
</evidence>
<comment type="function">
    <text evidence="13">Required for the formation of a threonylcarbamoyl group on adenosine at position 37 (t(6)A37) in tRNAs that read codons beginning with adenine.</text>
</comment>
<dbReference type="GO" id="GO:0005737">
    <property type="term" value="C:cytoplasm"/>
    <property type="evidence" value="ECO:0007669"/>
    <property type="project" value="UniProtKB-SubCell"/>
</dbReference>
<dbReference type="GO" id="GO:0006450">
    <property type="term" value="P:regulation of translational fidelity"/>
    <property type="evidence" value="ECO:0007669"/>
    <property type="project" value="TreeGrafter"/>
</dbReference>
<evidence type="ECO:0000256" key="8">
    <source>
        <dbReference type="ARBA" id="ARBA00022695"/>
    </source>
</evidence>
<accession>A0A358HN53</accession>
<keyword evidence="5 13" id="KW-0963">Cytoplasm</keyword>
<dbReference type="FunFam" id="3.90.870.10:FF:000009">
    <property type="entry name" value="Threonylcarbamoyl-AMP synthase, putative"/>
    <property type="match status" value="1"/>
</dbReference>
<keyword evidence="6 13" id="KW-0808">Transferase</keyword>
<gene>
    <name evidence="16" type="ORF">DEF21_01685</name>
    <name evidence="17" type="ORF">DHR80_01035</name>
</gene>
<dbReference type="GO" id="GO:0008033">
    <property type="term" value="P:tRNA processing"/>
    <property type="evidence" value="ECO:0007669"/>
    <property type="project" value="UniProtKB-KW"/>
</dbReference>
<keyword evidence="9 13" id="KW-0547">Nucleotide-binding</keyword>
<comment type="similarity">
    <text evidence="2 13">Belongs to the SUA5 family.</text>
</comment>
<keyword evidence="8 13" id="KW-0548">Nucleotidyltransferase</keyword>
<dbReference type="PANTHER" id="PTHR17490">
    <property type="entry name" value="SUA5"/>
    <property type="match status" value="1"/>
</dbReference>
<dbReference type="GO" id="GO:0005524">
    <property type="term" value="F:ATP binding"/>
    <property type="evidence" value="ECO:0007669"/>
    <property type="project" value="UniProtKB-UniRule"/>
</dbReference>
<keyword evidence="10 13" id="KW-0067">ATP-binding</keyword>
<dbReference type="EMBL" id="DPOP01000010">
    <property type="protein sequence ID" value="HCW65798.1"/>
    <property type="molecule type" value="Genomic_DNA"/>
</dbReference>
<dbReference type="EMBL" id="DOOG01000017">
    <property type="protein sequence ID" value="HBU96601.1"/>
    <property type="molecule type" value="Genomic_DNA"/>
</dbReference>
<dbReference type="GO" id="GO:0003725">
    <property type="term" value="F:double-stranded RNA binding"/>
    <property type="evidence" value="ECO:0007669"/>
    <property type="project" value="UniProtKB-UniRule"/>
</dbReference>
<protein>
    <recommendedName>
        <fullName evidence="4 13">Threonylcarbamoyl-AMP synthase</fullName>
        <shortName evidence="13">TC-AMP synthase</shortName>
        <ecNumber evidence="3 13">2.7.7.87</ecNumber>
    </recommendedName>
    <alternativeName>
        <fullName evidence="11 13">L-threonylcarbamoyladenylate synthase</fullName>
    </alternativeName>
</protein>